<gene>
    <name evidence="2" type="ORF">GGX14DRAFT_406778</name>
</gene>
<proteinExistence type="predicted"/>
<keyword evidence="3" id="KW-1185">Reference proteome</keyword>
<dbReference type="Proteomes" id="UP001219525">
    <property type="component" value="Unassembled WGS sequence"/>
</dbReference>
<organism evidence="2 3">
    <name type="scientific">Mycena pura</name>
    <dbReference type="NCBI Taxonomy" id="153505"/>
    <lineage>
        <taxon>Eukaryota</taxon>
        <taxon>Fungi</taxon>
        <taxon>Dikarya</taxon>
        <taxon>Basidiomycota</taxon>
        <taxon>Agaricomycotina</taxon>
        <taxon>Agaricomycetes</taxon>
        <taxon>Agaricomycetidae</taxon>
        <taxon>Agaricales</taxon>
        <taxon>Marasmiineae</taxon>
        <taxon>Mycenaceae</taxon>
        <taxon>Mycena</taxon>
    </lineage>
</organism>
<evidence type="ECO:0000256" key="1">
    <source>
        <dbReference type="SAM" id="MobiDB-lite"/>
    </source>
</evidence>
<feature type="region of interest" description="Disordered" evidence="1">
    <location>
        <begin position="193"/>
        <end position="212"/>
    </location>
</feature>
<accession>A0AAD6UTH1</accession>
<dbReference type="EMBL" id="JARJCW010000126">
    <property type="protein sequence ID" value="KAJ7191958.1"/>
    <property type="molecule type" value="Genomic_DNA"/>
</dbReference>
<name>A0AAD6UTH1_9AGAR</name>
<reference evidence="2" key="1">
    <citation type="submission" date="2023-03" db="EMBL/GenBank/DDBJ databases">
        <title>Massive genome expansion in bonnet fungi (Mycena s.s.) driven by repeated elements and novel gene families across ecological guilds.</title>
        <authorList>
            <consortium name="Lawrence Berkeley National Laboratory"/>
            <person name="Harder C.B."/>
            <person name="Miyauchi S."/>
            <person name="Viragh M."/>
            <person name="Kuo A."/>
            <person name="Thoen E."/>
            <person name="Andreopoulos B."/>
            <person name="Lu D."/>
            <person name="Skrede I."/>
            <person name="Drula E."/>
            <person name="Henrissat B."/>
            <person name="Morin E."/>
            <person name="Kohler A."/>
            <person name="Barry K."/>
            <person name="LaButti K."/>
            <person name="Morin E."/>
            <person name="Salamov A."/>
            <person name="Lipzen A."/>
            <person name="Mereny Z."/>
            <person name="Hegedus B."/>
            <person name="Baldrian P."/>
            <person name="Stursova M."/>
            <person name="Weitz H."/>
            <person name="Taylor A."/>
            <person name="Grigoriev I.V."/>
            <person name="Nagy L.G."/>
            <person name="Martin F."/>
            <person name="Kauserud H."/>
        </authorList>
    </citation>
    <scope>NUCLEOTIDE SEQUENCE</scope>
    <source>
        <strain evidence="2">9144</strain>
    </source>
</reference>
<feature type="compositionally biased region" description="Basic and acidic residues" evidence="1">
    <location>
        <begin position="120"/>
        <end position="136"/>
    </location>
</feature>
<sequence>MPSSIAPVPGAGQAPAQGVAAVACPSSAADPAPIVPFGPYAWPASAALLLPVSASPGRISFLTTFRGAGTPSRHIFMAHVLHGRYVLGLTQNAHGRHIQSLLGILQPFCHDDSDNYQGSHRSEETQKRRQNYETHKQGISRGRQINPELSRPVEFGSKKGSAGMKGPRLVTNRFANEHVAALITDGEAAETFGAGFGRPRQGVPAGECRDTG</sequence>
<dbReference type="AlphaFoldDB" id="A0AAD6UTH1"/>
<comment type="caution">
    <text evidence="2">The sequence shown here is derived from an EMBL/GenBank/DDBJ whole genome shotgun (WGS) entry which is preliminary data.</text>
</comment>
<evidence type="ECO:0000313" key="3">
    <source>
        <dbReference type="Proteomes" id="UP001219525"/>
    </source>
</evidence>
<protein>
    <submittedName>
        <fullName evidence="2">Uncharacterized protein</fullName>
    </submittedName>
</protein>
<feature type="region of interest" description="Disordered" evidence="1">
    <location>
        <begin position="113"/>
        <end position="167"/>
    </location>
</feature>
<evidence type="ECO:0000313" key="2">
    <source>
        <dbReference type="EMBL" id="KAJ7191958.1"/>
    </source>
</evidence>